<proteinExistence type="predicted"/>
<accession>A0ABU0US76</accession>
<evidence type="ECO:0000313" key="4">
    <source>
        <dbReference type="Proteomes" id="UP001233360"/>
    </source>
</evidence>
<reference evidence="3 4" key="1">
    <citation type="submission" date="2023-07" db="EMBL/GenBank/DDBJ databases">
        <title>Functional and genomic diversity of the sorghum phyllosphere microbiome.</title>
        <authorList>
            <person name="Shade A."/>
        </authorList>
    </citation>
    <scope>NUCLEOTIDE SEQUENCE [LARGE SCALE GENOMIC DNA]</scope>
    <source>
        <strain evidence="3 4">SORGH_AS_0887</strain>
    </source>
</reference>
<dbReference type="InterPro" id="IPR037185">
    <property type="entry name" value="EmrE-like"/>
</dbReference>
<feature type="transmembrane region" description="Helical" evidence="1">
    <location>
        <begin position="176"/>
        <end position="195"/>
    </location>
</feature>
<dbReference type="EMBL" id="JAUTBK010000002">
    <property type="protein sequence ID" value="MDQ1207405.1"/>
    <property type="molecule type" value="Genomic_DNA"/>
</dbReference>
<dbReference type="InterPro" id="IPR000620">
    <property type="entry name" value="EamA_dom"/>
</dbReference>
<sequence length="283" mass="31160">MEFIVLAALCSVLVSILIKALKSKGFEPLQMIVWNYSSASLLCFLWFKPDLAHLSVQHTPWWLIVLLGIALPSVFLLLAKSLQYAGIVKTELAQRLSVVLSLLAAFSIFQEHFNAFKLLGIILGLFAIGLIMLSKTQQNQSVHQKSLVSLVGVWSGYALIDILLKYTSSLGLKLAMTLNLVFIAAFVFSFIYTYIFKKETARFKNMLAGLVLGGLNFANIALYVQAHILLKNSPAIVFVGMNLFVVIFGILSGLLLFKEKAEPKVIMGLVLGMVGIICLAQAM</sequence>
<dbReference type="Pfam" id="PF00892">
    <property type="entry name" value="EamA"/>
    <property type="match status" value="1"/>
</dbReference>
<feature type="transmembrane region" description="Helical" evidence="1">
    <location>
        <begin position="61"/>
        <end position="80"/>
    </location>
</feature>
<feature type="transmembrane region" description="Helical" evidence="1">
    <location>
        <begin position="92"/>
        <end position="109"/>
    </location>
</feature>
<protein>
    <submittedName>
        <fullName evidence="3">Drug/metabolite transporter (DMT)-like permease</fullName>
    </submittedName>
</protein>
<keyword evidence="1" id="KW-0812">Transmembrane</keyword>
<name>A0ABU0US76_ACIBI</name>
<keyword evidence="1" id="KW-1133">Transmembrane helix</keyword>
<dbReference type="Proteomes" id="UP001233360">
    <property type="component" value="Unassembled WGS sequence"/>
</dbReference>
<evidence type="ECO:0000259" key="2">
    <source>
        <dbReference type="Pfam" id="PF00892"/>
    </source>
</evidence>
<feature type="transmembrane region" description="Helical" evidence="1">
    <location>
        <begin position="207"/>
        <end position="229"/>
    </location>
</feature>
<feature type="transmembrane region" description="Helical" evidence="1">
    <location>
        <begin position="235"/>
        <end position="257"/>
    </location>
</feature>
<feature type="domain" description="EamA" evidence="2">
    <location>
        <begin position="3"/>
        <end position="132"/>
    </location>
</feature>
<dbReference type="RefSeq" id="WP_307001606.1">
    <property type="nucleotide sequence ID" value="NZ_JAUTBK010000002.1"/>
</dbReference>
<organism evidence="3 4">
    <name type="scientific">Acinetobacter baylyi</name>
    <dbReference type="NCBI Taxonomy" id="202950"/>
    <lineage>
        <taxon>Bacteria</taxon>
        <taxon>Pseudomonadati</taxon>
        <taxon>Pseudomonadota</taxon>
        <taxon>Gammaproteobacteria</taxon>
        <taxon>Moraxellales</taxon>
        <taxon>Moraxellaceae</taxon>
        <taxon>Acinetobacter</taxon>
    </lineage>
</organism>
<feature type="transmembrane region" description="Helical" evidence="1">
    <location>
        <begin position="115"/>
        <end position="134"/>
    </location>
</feature>
<evidence type="ECO:0000313" key="3">
    <source>
        <dbReference type="EMBL" id="MDQ1207405.1"/>
    </source>
</evidence>
<evidence type="ECO:0000256" key="1">
    <source>
        <dbReference type="SAM" id="Phobius"/>
    </source>
</evidence>
<feature type="transmembrane region" description="Helical" evidence="1">
    <location>
        <begin position="146"/>
        <end position="164"/>
    </location>
</feature>
<keyword evidence="4" id="KW-1185">Reference proteome</keyword>
<keyword evidence="1" id="KW-0472">Membrane</keyword>
<dbReference type="SUPFAM" id="SSF103481">
    <property type="entry name" value="Multidrug resistance efflux transporter EmrE"/>
    <property type="match status" value="2"/>
</dbReference>
<gene>
    <name evidence="3" type="ORF">QE380_000328</name>
</gene>
<comment type="caution">
    <text evidence="3">The sequence shown here is derived from an EMBL/GenBank/DDBJ whole genome shotgun (WGS) entry which is preliminary data.</text>
</comment>